<dbReference type="RefSeq" id="WP_139010386.1">
    <property type="nucleotide sequence ID" value="NZ_VBSN01000013.1"/>
</dbReference>
<evidence type="ECO:0000313" key="2">
    <source>
        <dbReference type="Proteomes" id="UP000323994"/>
    </source>
</evidence>
<sequence length="109" mass="12017">MATVREYIAAKLKRYYIDITDAELDGMLADSGLNGDDTYATILSKPVKQALVSFIPELFLAPESISQGDFTIKRSQAGLKEYYAILCADLGIGTVSKSTPKIVDKSYKW</sequence>
<gene>
    <name evidence="1" type="ORF">FEM33_01655</name>
</gene>
<dbReference type="OrthoDB" id="1267162at2"/>
<reference evidence="1 2" key="1">
    <citation type="submission" date="2019-05" db="EMBL/GenBank/DDBJ databases">
        <authorList>
            <person name="Qu J.-H."/>
        </authorList>
    </citation>
    <scope>NUCLEOTIDE SEQUENCE [LARGE SCALE GENOMIC DNA]</scope>
    <source>
        <strain evidence="1 2">NS28</strain>
    </source>
</reference>
<proteinExistence type="predicted"/>
<organism evidence="1 2">
    <name type="scientific">Dyadobacter flavalbus</name>
    <dbReference type="NCBI Taxonomy" id="2579942"/>
    <lineage>
        <taxon>Bacteria</taxon>
        <taxon>Pseudomonadati</taxon>
        <taxon>Bacteroidota</taxon>
        <taxon>Cytophagia</taxon>
        <taxon>Cytophagales</taxon>
        <taxon>Spirosomataceae</taxon>
        <taxon>Dyadobacter</taxon>
    </lineage>
</organism>
<accession>A0A5M8R3F4</accession>
<comment type="caution">
    <text evidence="1">The sequence shown here is derived from an EMBL/GenBank/DDBJ whole genome shotgun (WGS) entry which is preliminary data.</text>
</comment>
<dbReference type="Pfam" id="PF20449">
    <property type="entry name" value="DUF6706"/>
    <property type="match status" value="1"/>
</dbReference>
<dbReference type="Proteomes" id="UP000323994">
    <property type="component" value="Unassembled WGS sequence"/>
</dbReference>
<evidence type="ECO:0000313" key="1">
    <source>
        <dbReference type="EMBL" id="KAA6441466.1"/>
    </source>
</evidence>
<dbReference type="InterPro" id="IPR046552">
    <property type="entry name" value="DUF6706"/>
</dbReference>
<keyword evidence="2" id="KW-1185">Reference proteome</keyword>
<protein>
    <submittedName>
        <fullName evidence="1">Uncharacterized protein</fullName>
    </submittedName>
</protein>
<dbReference type="AlphaFoldDB" id="A0A5M8R3F4"/>
<dbReference type="EMBL" id="VBSN01000013">
    <property type="protein sequence ID" value="KAA6441466.1"/>
    <property type="molecule type" value="Genomic_DNA"/>
</dbReference>
<name>A0A5M8R3F4_9BACT</name>